<dbReference type="Pfam" id="PF07715">
    <property type="entry name" value="Plug"/>
    <property type="match status" value="1"/>
</dbReference>
<feature type="compositionally biased region" description="Polar residues" evidence="10">
    <location>
        <begin position="691"/>
        <end position="701"/>
    </location>
</feature>
<feature type="region of interest" description="Disordered" evidence="10">
    <location>
        <begin position="689"/>
        <end position="708"/>
    </location>
</feature>
<dbReference type="Gene3D" id="2.170.130.10">
    <property type="entry name" value="TonB-dependent receptor, plug domain"/>
    <property type="match status" value="1"/>
</dbReference>
<evidence type="ECO:0000259" key="13">
    <source>
        <dbReference type="Pfam" id="PF07715"/>
    </source>
</evidence>
<evidence type="ECO:0000256" key="6">
    <source>
        <dbReference type="ARBA" id="ARBA00023136"/>
    </source>
</evidence>
<dbReference type="InterPro" id="IPR037066">
    <property type="entry name" value="Plug_dom_sf"/>
</dbReference>
<dbReference type="PANTHER" id="PTHR40980">
    <property type="entry name" value="PLUG DOMAIN-CONTAINING PROTEIN"/>
    <property type="match status" value="1"/>
</dbReference>
<protein>
    <submittedName>
        <fullName evidence="14">TonB-dependent receptor</fullName>
    </submittedName>
</protein>
<feature type="domain" description="TonB-dependent receptor plug" evidence="13">
    <location>
        <begin position="83"/>
        <end position="183"/>
    </location>
</feature>
<keyword evidence="6 8" id="KW-0472">Membrane</keyword>
<evidence type="ECO:0000256" key="11">
    <source>
        <dbReference type="SAM" id="SignalP"/>
    </source>
</evidence>
<evidence type="ECO:0000259" key="12">
    <source>
        <dbReference type="Pfam" id="PF00593"/>
    </source>
</evidence>
<evidence type="ECO:0000256" key="4">
    <source>
        <dbReference type="ARBA" id="ARBA00022692"/>
    </source>
</evidence>
<feature type="chain" id="PRO_5045859583" evidence="11">
    <location>
        <begin position="27"/>
        <end position="925"/>
    </location>
</feature>
<feature type="signal peptide" evidence="11">
    <location>
        <begin position="1"/>
        <end position="26"/>
    </location>
</feature>
<accession>A0ABZ0B673</accession>
<keyword evidence="15" id="KW-1185">Reference proteome</keyword>
<dbReference type="SUPFAM" id="SSF56935">
    <property type="entry name" value="Porins"/>
    <property type="match status" value="1"/>
</dbReference>
<evidence type="ECO:0000256" key="9">
    <source>
        <dbReference type="RuleBase" id="RU003357"/>
    </source>
</evidence>
<keyword evidence="3 8" id="KW-1134">Transmembrane beta strand</keyword>
<keyword evidence="2 8" id="KW-0813">Transport</keyword>
<dbReference type="Gene3D" id="2.40.170.20">
    <property type="entry name" value="TonB-dependent receptor, beta-barrel domain"/>
    <property type="match status" value="1"/>
</dbReference>
<keyword evidence="5 9" id="KW-0798">TonB box</keyword>
<evidence type="ECO:0000256" key="5">
    <source>
        <dbReference type="ARBA" id="ARBA00023077"/>
    </source>
</evidence>
<dbReference type="InterPro" id="IPR010104">
    <property type="entry name" value="TonB_rcpt_bac"/>
</dbReference>
<dbReference type="NCBIfam" id="TIGR01782">
    <property type="entry name" value="TonB-Xanth-Caul"/>
    <property type="match status" value="1"/>
</dbReference>
<dbReference type="InterPro" id="IPR012910">
    <property type="entry name" value="Plug_dom"/>
</dbReference>
<keyword evidence="14" id="KW-0675">Receptor</keyword>
<keyword evidence="7 8" id="KW-0998">Cell outer membrane</keyword>
<dbReference type="PANTHER" id="PTHR40980:SF3">
    <property type="entry name" value="TONB-DEPENDENT RECEPTOR-LIKE BETA-BARREL DOMAIN-CONTAINING PROTEIN"/>
    <property type="match status" value="1"/>
</dbReference>
<dbReference type="EMBL" id="CP135076">
    <property type="protein sequence ID" value="WNO52388.1"/>
    <property type="molecule type" value="Genomic_DNA"/>
</dbReference>
<feature type="compositionally biased region" description="Low complexity" evidence="10">
    <location>
        <begin position="25"/>
        <end position="39"/>
    </location>
</feature>
<name>A0ABZ0B673_9SPHN</name>
<evidence type="ECO:0000256" key="7">
    <source>
        <dbReference type="ARBA" id="ARBA00023237"/>
    </source>
</evidence>
<dbReference type="Proteomes" id="UP001302249">
    <property type="component" value="Chromosome"/>
</dbReference>
<evidence type="ECO:0000256" key="10">
    <source>
        <dbReference type="SAM" id="MobiDB-lite"/>
    </source>
</evidence>
<gene>
    <name evidence="14" type="ORF">RPR59_07815</name>
</gene>
<organism evidence="14 15">
    <name type="scientific">Stakelama saccharophila</name>
    <dbReference type="NCBI Taxonomy" id="3075605"/>
    <lineage>
        <taxon>Bacteria</taxon>
        <taxon>Pseudomonadati</taxon>
        <taxon>Pseudomonadota</taxon>
        <taxon>Alphaproteobacteria</taxon>
        <taxon>Sphingomonadales</taxon>
        <taxon>Sphingomonadaceae</taxon>
        <taxon>Stakelama</taxon>
    </lineage>
</organism>
<sequence length="925" mass="100685">MKVTTKLLCGIAACAVMAGGAAPALGQDAGQQGDTAQPASAPTDDGNGRPVVDVQSRPSAADATQEIVVTGIRGSISRALEIKRESINVVDSITSEDLGKLPDQNVAESLQRIPGVTIERNRGDGQFVSVRGLGPDFNAVTLNGRTLATDNVGRAFSFDVLPSELIAGADVYKSPTAAINGASIGATVNIRTIRPLDQNEHVVAASARADYSELRDAFSPNLSTLVSVRNEAGTFGVAISASYINRKTRDDEFTIGAGHVKRSSTDGGYFEGRLGPDVDDFTNVDTPSNLSPFFVVSDKERFGLSGTVQLKPTDNLLFTLDTLYTHLDQLDLYTGLAYDFSGGTLVDQVLEGNSAVYQKLEGGFVDEIIQRTPRKSDTFLIGLNTEWNKGPLDLAVDVSYSKASLNGRTGNYFTTIRRTGMTMWYDRRSGNPIYDYGFSSPDYADAPIDLEHIGAHYFIDGGDLRTDKTFEAKIDGSYEVSDALTLHAGVSRQTRDKDQDAYSQSFGGQCAFCGGTLYYPMPSGLFHATDMNFFSKYGGGNIVRDWVGYDPLELIRSLQDYRTADGESLYEFPHYDPAQSSLVTERVWLGYLMADWKTDIGGMPLAVNAGVRVEDTHFTSAGAAQTILSARPNGQGQNIIEVSDVVPIDFDGHYTDVLPSMNVRLDLTDNLLLRFAASKVMTRPTLDDLSPAQSIQTNPGNETIRRGNPDLLPFRAKQAEIGLEWYFQQLGVLSATAFYKDIDSFVSLQTTPQQVDQVIFQVTQPANGEGAKVKGVEVGYRQTFDFLPGAFSGLGAEASYTYVDSTANYANDVTGVRYGLEGLSPNSYTLVGFYEKGPVQARVAYTWRDRFLQVANGRNGDPEYFDAYGQLDASLTIALTDNLSLTANALNLTDSNEFIYSTTTDRTKEYRTTGRRYSLGVRARF</sequence>
<evidence type="ECO:0000256" key="2">
    <source>
        <dbReference type="ARBA" id="ARBA00022448"/>
    </source>
</evidence>
<dbReference type="InterPro" id="IPR036942">
    <property type="entry name" value="Beta-barrel_TonB_sf"/>
</dbReference>
<keyword evidence="11" id="KW-0732">Signal</keyword>
<evidence type="ECO:0000256" key="1">
    <source>
        <dbReference type="ARBA" id="ARBA00004571"/>
    </source>
</evidence>
<reference evidence="14 15" key="1">
    <citation type="submission" date="2023-09" db="EMBL/GenBank/DDBJ databases">
        <authorList>
            <person name="Rey-Velasco X."/>
        </authorList>
    </citation>
    <scope>NUCLEOTIDE SEQUENCE [LARGE SCALE GENOMIC DNA]</scope>
    <source>
        <strain evidence="14 15">W311</strain>
    </source>
</reference>
<keyword evidence="4 8" id="KW-0812">Transmembrane</keyword>
<feature type="domain" description="TonB-dependent receptor-like beta-barrel" evidence="12">
    <location>
        <begin position="425"/>
        <end position="892"/>
    </location>
</feature>
<dbReference type="PROSITE" id="PS52016">
    <property type="entry name" value="TONB_DEPENDENT_REC_3"/>
    <property type="match status" value="1"/>
</dbReference>
<feature type="region of interest" description="Disordered" evidence="10">
    <location>
        <begin position="25"/>
        <end position="60"/>
    </location>
</feature>
<dbReference type="Pfam" id="PF00593">
    <property type="entry name" value="TonB_dep_Rec_b-barrel"/>
    <property type="match status" value="1"/>
</dbReference>
<dbReference type="RefSeq" id="WP_313912782.1">
    <property type="nucleotide sequence ID" value="NZ_CP135076.1"/>
</dbReference>
<evidence type="ECO:0000256" key="3">
    <source>
        <dbReference type="ARBA" id="ARBA00022452"/>
    </source>
</evidence>
<proteinExistence type="inferred from homology"/>
<dbReference type="InterPro" id="IPR039426">
    <property type="entry name" value="TonB-dep_rcpt-like"/>
</dbReference>
<comment type="subcellular location">
    <subcellularLocation>
        <location evidence="1 8">Cell outer membrane</location>
        <topology evidence="1 8">Multi-pass membrane protein</topology>
    </subcellularLocation>
</comment>
<dbReference type="CDD" id="cd01347">
    <property type="entry name" value="ligand_gated_channel"/>
    <property type="match status" value="1"/>
</dbReference>
<comment type="similarity">
    <text evidence="8 9">Belongs to the TonB-dependent receptor family.</text>
</comment>
<evidence type="ECO:0000256" key="8">
    <source>
        <dbReference type="PROSITE-ProRule" id="PRU01360"/>
    </source>
</evidence>
<dbReference type="InterPro" id="IPR000531">
    <property type="entry name" value="Beta-barrel_TonB"/>
</dbReference>
<evidence type="ECO:0000313" key="14">
    <source>
        <dbReference type="EMBL" id="WNO52388.1"/>
    </source>
</evidence>
<evidence type="ECO:0000313" key="15">
    <source>
        <dbReference type="Proteomes" id="UP001302249"/>
    </source>
</evidence>